<dbReference type="EMBL" id="JACHGO010000006">
    <property type="protein sequence ID" value="MBB5144117.1"/>
    <property type="molecule type" value="Genomic_DNA"/>
</dbReference>
<evidence type="ECO:0000313" key="2">
    <source>
        <dbReference type="EMBL" id="MBB5144117.1"/>
    </source>
</evidence>
<evidence type="ECO:0000256" key="1">
    <source>
        <dbReference type="SAM" id="MobiDB-lite"/>
    </source>
</evidence>
<proteinExistence type="predicted"/>
<evidence type="ECO:0008006" key="4">
    <source>
        <dbReference type="Google" id="ProtNLM"/>
    </source>
</evidence>
<feature type="region of interest" description="Disordered" evidence="1">
    <location>
        <begin position="261"/>
        <end position="280"/>
    </location>
</feature>
<sequence length="341" mass="35676">MDERNETINPASTVKAFAPESPLVSCSGMRPENLPEELTRVLRVLPPLVVALSGGIDSRFLCHAAQLCGCDVLAVHARGPHIPAGESAWALSWAQRRGLPLLVVDFDPLPLPEVANNSQERCYACKAGLLAAIGAALAQAGQPGRTLCDGSNADDLNAFRPGLRALKEAGVVSPLAQAGMSKAAIRAAARATGLDDPGQRARPCLLTRLAYGLEPQRETLVRLAAAEEDLAALMLPDLSPAGVAVMPDAASPAAAQCPDAKATKGGSGATHRPCTGQGRETTASALGDLRLRLTPRPVLQVENLPPEFAGKVEEILARHGFVDCELRVGQGISGFYDQQKG</sequence>
<gene>
    <name evidence="2" type="ORF">HNQ38_002225</name>
</gene>
<dbReference type="SUPFAM" id="SSF52402">
    <property type="entry name" value="Adenine nucleotide alpha hydrolases-like"/>
    <property type="match status" value="1"/>
</dbReference>
<dbReference type="InterPro" id="IPR014729">
    <property type="entry name" value="Rossmann-like_a/b/a_fold"/>
</dbReference>
<comment type="caution">
    <text evidence="2">The sequence shown here is derived from an EMBL/GenBank/DDBJ whole genome shotgun (WGS) entry which is preliminary data.</text>
</comment>
<keyword evidence="3" id="KW-1185">Reference proteome</keyword>
<evidence type="ECO:0000313" key="3">
    <source>
        <dbReference type="Proteomes" id="UP000539075"/>
    </source>
</evidence>
<protein>
    <recommendedName>
        <fullName evidence="4">PP-loop family protein</fullName>
    </recommendedName>
</protein>
<organism evidence="2 3">
    <name type="scientific">Desulfovibrio intestinalis</name>
    <dbReference type="NCBI Taxonomy" id="58621"/>
    <lineage>
        <taxon>Bacteria</taxon>
        <taxon>Pseudomonadati</taxon>
        <taxon>Thermodesulfobacteriota</taxon>
        <taxon>Desulfovibrionia</taxon>
        <taxon>Desulfovibrionales</taxon>
        <taxon>Desulfovibrionaceae</taxon>
        <taxon>Desulfovibrio</taxon>
    </lineage>
</organism>
<name>A0A7W8C467_9BACT</name>
<dbReference type="InterPro" id="IPR052188">
    <property type="entry name" value="Ni-pincer_cofactor_biosynth"/>
</dbReference>
<dbReference type="Proteomes" id="UP000539075">
    <property type="component" value="Unassembled WGS sequence"/>
</dbReference>
<dbReference type="AlphaFoldDB" id="A0A7W8C467"/>
<reference evidence="2 3" key="1">
    <citation type="submission" date="2020-08" db="EMBL/GenBank/DDBJ databases">
        <title>Genomic Encyclopedia of Type Strains, Phase IV (KMG-IV): sequencing the most valuable type-strain genomes for metagenomic binning, comparative biology and taxonomic classification.</title>
        <authorList>
            <person name="Goeker M."/>
        </authorList>
    </citation>
    <scope>NUCLEOTIDE SEQUENCE [LARGE SCALE GENOMIC DNA]</scope>
    <source>
        <strain evidence="2 3">DSM 11275</strain>
    </source>
</reference>
<dbReference type="RefSeq" id="WP_246388107.1">
    <property type="nucleotide sequence ID" value="NZ_JACHGO010000006.1"/>
</dbReference>
<dbReference type="PANTHER" id="PTHR43169">
    <property type="entry name" value="EXSB FAMILY PROTEIN"/>
    <property type="match status" value="1"/>
</dbReference>
<dbReference type="PANTHER" id="PTHR43169:SF2">
    <property type="entry name" value="NAD_GMP SYNTHASE DOMAIN-CONTAINING PROTEIN"/>
    <property type="match status" value="1"/>
</dbReference>
<accession>A0A7W8C467</accession>
<dbReference type="Gene3D" id="3.40.50.620">
    <property type="entry name" value="HUPs"/>
    <property type="match status" value="1"/>
</dbReference>